<dbReference type="Proteomes" id="UP001519460">
    <property type="component" value="Unassembled WGS sequence"/>
</dbReference>
<protein>
    <submittedName>
        <fullName evidence="1">Uncharacterized protein</fullName>
    </submittedName>
</protein>
<organism evidence="1 2">
    <name type="scientific">Batillaria attramentaria</name>
    <dbReference type="NCBI Taxonomy" id="370345"/>
    <lineage>
        <taxon>Eukaryota</taxon>
        <taxon>Metazoa</taxon>
        <taxon>Spiralia</taxon>
        <taxon>Lophotrochozoa</taxon>
        <taxon>Mollusca</taxon>
        <taxon>Gastropoda</taxon>
        <taxon>Caenogastropoda</taxon>
        <taxon>Sorbeoconcha</taxon>
        <taxon>Cerithioidea</taxon>
        <taxon>Batillariidae</taxon>
        <taxon>Batillaria</taxon>
    </lineage>
</organism>
<evidence type="ECO:0000313" key="2">
    <source>
        <dbReference type="Proteomes" id="UP001519460"/>
    </source>
</evidence>
<proteinExistence type="predicted"/>
<keyword evidence="2" id="KW-1185">Reference proteome</keyword>
<reference evidence="1 2" key="1">
    <citation type="journal article" date="2023" name="Sci. Data">
        <title>Genome assembly of the Korean intertidal mud-creeper Batillaria attramentaria.</title>
        <authorList>
            <person name="Patra A.K."/>
            <person name="Ho P.T."/>
            <person name="Jun S."/>
            <person name="Lee S.J."/>
            <person name="Kim Y."/>
            <person name="Won Y.J."/>
        </authorList>
    </citation>
    <scope>NUCLEOTIDE SEQUENCE [LARGE SCALE GENOMIC DNA]</scope>
    <source>
        <strain evidence="1">Wonlab-2016</strain>
    </source>
</reference>
<sequence length="137" mass="15512">MKNGQVLVVLFGGSATSEQGKTCGTQILNQSDEWKSFQYTHCKSEVSVAISEVYLFPSTQKRGQEPCFVLLSSGGRKHRLSQRINVNCRGQYGGRHSQRWKNSEDCQGREGRVSVRMPETELKCTDQLHMQRTSKVK</sequence>
<comment type="caution">
    <text evidence="1">The sequence shown here is derived from an EMBL/GenBank/DDBJ whole genome shotgun (WGS) entry which is preliminary data.</text>
</comment>
<dbReference type="EMBL" id="JACVVK020000113">
    <property type="protein sequence ID" value="KAK7491527.1"/>
    <property type="molecule type" value="Genomic_DNA"/>
</dbReference>
<evidence type="ECO:0000313" key="1">
    <source>
        <dbReference type="EMBL" id="KAK7491527.1"/>
    </source>
</evidence>
<name>A0ABD0KWQ7_9CAEN</name>
<dbReference type="AlphaFoldDB" id="A0ABD0KWQ7"/>
<gene>
    <name evidence="1" type="ORF">BaRGS_00017166</name>
</gene>
<accession>A0ABD0KWQ7</accession>